<dbReference type="EMBL" id="PIPP01000005">
    <property type="protein sequence ID" value="RUO36026.1"/>
    <property type="molecule type" value="Genomic_DNA"/>
</dbReference>
<evidence type="ECO:0000256" key="1">
    <source>
        <dbReference type="ARBA" id="ARBA00023125"/>
    </source>
</evidence>
<evidence type="ECO:0000259" key="3">
    <source>
        <dbReference type="PROSITE" id="PS50043"/>
    </source>
</evidence>
<dbReference type="InterPro" id="IPR001789">
    <property type="entry name" value="Sig_transdc_resp-reg_receiver"/>
</dbReference>
<dbReference type="Gene3D" id="3.40.50.2300">
    <property type="match status" value="1"/>
</dbReference>
<dbReference type="PANTHER" id="PTHR43214">
    <property type="entry name" value="TWO-COMPONENT RESPONSE REGULATOR"/>
    <property type="match status" value="1"/>
</dbReference>
<comment type="caution">
    <text evidence="5">The sequence shown here is derived from an EMBL/GenBank/DDBJ whole genome shotgun (WGS) entry which is preliminary data.</text>
</comment>
<organism evidence="5 6">
    <name type="scientific">Aliidiomarina shirensis</name>
    <dbReference type="NCBI Taxonomy" id="1048642"/>
    <lineage>
        <taxon>Bacteria</taxon>
        <taxon>Pseudomonadati</taxon>
        <taxon>Pseudomonadota</taxon>
        <taxon>Gammaproteobacteria</taxon>
        <taxon>Alteromonadales</taxon>
        <taxon>Idiomarinaceae</taxon>
        <taxon>Aliidiomarina</taxon>
    </lineage>
</organism>
<dbReference type="Pfam" id="PF00072">
    <property type="entry name" value="Response_reg"/>
    <property type="match status" value="1"/>
</dbReference>
<comment type="caution">
    <text evidence="2">Lacks conserved residue(s) required for the propagation of feature annotation.</text>
</comment>
<proteinExistence type="predicted"/>
<evidence type="ECO:0000259" key="4">
    <source>
        <dbReference type="PROSITE" id="PS50110"/>
    </source>
</evidence>
<dbReference type="CDD" id="cd06170">
    <property type="entry name" value="LuxR_C_like"/>
    <property type="match status" value="1"/>
</dbReference>
<dbReference type="Pfam" id="PF00196">
    <property type="entry name" value="GerE"/>
    <property type="match status" value="1"/>
</dbReference>
<keyword evidence="6" id="KW-1185">Reference proteome</keyword>
<sequence>MICIKVFYEQIGGNSHSFSHLIFKGSGEYIMSDLNSVLIIEERTDSLSLVEDVFKTHIGKITPIKLPMAPQSVSTAIASEPELIVLEASKRGYAALAKLRKSCVPSRIIMFSASDAETDILNAIRNGADGYLLKDTDPAQLSALLTKALQGKMALSEGVVEILAKALRYSESEIQQASQQPLTKREKEILRLLTEGKSNRILAEELAISEGTVKVHIKNILKKLGLRSRMQAALWQLKR</sequence>
<dbReference type="Proteomes" id="UP000286934">
    <property type="component" value="Unassembled WGS sequence"/>
</dbReference>
<dbReference type="PROSITE" id="PS50110">
    <property type="entry name" value="RESPONSE_REGULATORY"/>
    <property type="match status" value="1"/>
</dbReference>
<accession>A0A432WQE2</accession>
<dbReference type="SMART" id="SM00448">
    <property type="entry name" value="REC"/>
    <property type="match status" value="1"/>
</dbReference>
<dbReference type="PANTHER" id="PTHR43214:SF38">
    <property type="entry name" value="NITRATE_NITRITE RESPONSE REGULATOR PROTEIN NARL"/>
    <property type="match status" value="1"/>
</dbReference>
<evidence type="ECO:0000256" key="2">
    <source>
        <dbReference type="PROSITE-ProRule" id="PRU00169"/>
    </source>
</evidence>
<dbReference type="InterPro" id="IPR011006">
    <property type="entry name" value="CheY-like_superfamily"/>
</dbReference>
<gene>
    <name evidence="5" type="ORF">CWE13_10850</name>
</gene>
<feature type="domain" description="Response regulatory" evidence="4">
    <location>
        <begin position="36"/>
        <end position="149"/>
    </location>
</feature>
<evidence type="ECO:0000313" key="6">
    <source>
        <dbReference type="Proteomes" id="UP000286934"/>
    </source>
</evidence>
<dbReference type="InterPro" id="IPR000792">
    <property type="entry name" value="Tscrpt_reg_LuxR_C"/>
</dbReference>
<reference evidence="6" key="1">
    <citation type="journal article" date="2018" name="Front. Microbiol.">
        <title>Genome-Based Analysis Reveals the Taxonomy and Diversity of the Family Idiomarinaceae.</title>
        <authorList>
            <person name="Liu Y."/>
            <person name="Lai Q."/>
            <person name="Shao Z."/>
        </authorList>
    </citation>
    <scope>NUCLEOTIDE SEQUENCE [LARGE SCALE GENOMIC DNA]</scope>
    <source>
        <strain evidence="6">AIS</strain>
    </source>
</reference>
<dbReference type="PRINTS" id="PR00038">
    <property type="entry name" value="HTHLUXR"/>
</dbReference>
<feature type="domain" description="HTH luxR-type" evidence="3">
    <location>
        <begin position="175"/>
        <end position="239"/>
    </location>
</feature>
<keyword evidence="1" id="KW-0238">DNA-binding</keyword>
<dbReference type="InterPro" id="IPR039420">
    <property type="entry name" value="WalR-like"/>
</dbReference>
<dbReference type="SUPFAM" id="SSF52172">
    <property type="entry name" value="CheY-like"/>
    <property type="match status" value="1"/>
</dbReference>
<dbReference type="GO" id="GO:0003677">
    <property type="term" value="F:DNA binding"/>
    <property type="evidence" value="ECO:0007669"/>
    <property type="project" value="UniProtKB-KW"/>
</dbReference>
<dbReference type="InterPro" id="IPR016032">
    <property type="entry name" value="Sig_transdc_resp-reg_C-effctor"/>
</dbReference>
<dbReference type="SMART" id="SM00421">
    <property type="entry name" value="HTH_LUXR"/>
    <property type="match status" value="1"/>
</dbReference>
<evidence type="ECO:0000313" key="5">
    <source>
        <dbReference type="EMBL" id="RUO36026.1"/>
    </source>
</evidence>
<name>A0A432WQE2_9GAMM</name>
<dbReference type="PROSITE" id="PS50043">
    <property type="entry name" value="HTH_LUXR_2"/>
    <property type="match status" value="1"/>
</dbReference>
<dbReference type="GO" id="GO:0000160">
    <property type="term" value="P:phosphorelay signal transduction system"/>
    <property type="evidence" value="ECO:0007669"/>
    <property type="project" value="InterPro"/>
</dbReference>
<dbReference type="AlphaFoldDB" id="A0A432WQE2"/>
<dbReference type="SUPFAM" id="SSF46894">
    <property type="entry name" value="C-terminal effector domain of the bipartite response regulators"/>
    <property type="match status" value="1"/>
</dbReference>
<dbReference type="GO" id="GO:0006355">
    <property type="term" value="P:regulation of DNA-templated transcription"/>
    <property type="evidence" value="ECO:0007669"/>
    <property type="project" value="InterPro"/>
</dbReference>
<protein>
    <submittedName>
        <fullName evidence="5">Two-component system response regulator NarL</fullName>
    </submittedName>
</protein>